<keyword evidence="5 6" id="KW-0472">Membrane</keyword>
<dbReference type="AlphaFoldDB" id="A0A1T4VEX5"/>
<keyword evidence="6" id="KW-0808">Transferase</keyword>
<keyword evidence="6" id="KW-0573">Peptidoglycan synthesis</keyword>
<comment type="subcellular location">
    <subcellularLocation>
        <location evidence="6">Cell inner membrane</location>
        <topology evidence="6">Multi-pass membrane protein</topology>
    </subcellularLocation>
    <subcellularLocation>
        <location evidence="1">Membrane</location>
        <topology evidence="1">Multi-pass membrane protein</topology>
    </subcellularLocation>
</comment>
<keyword evidence="8" id="KW-1185">Reference proteome</keyword>
<reference evidence="8" key="1">
    <citation type="submission" date="2017-02" db="EMBL/GenBank/DDBJ databases">
        <authorList>
            <person name="Varghese N."/>
            <person name="Submissions S."/>
        </authorList>
    </citation>
    <scope>NUCLEOTIDE SEQUENCE [LARGE SCALE GENOMIC DNA]</scope>
    <source>
        <strain evidence="8">DSM 22720</strain>
    </source>
</reference>
<dbReference type="GO" id="GO:0032153">
    <property type="term" value="C:cell division site"/>
    <property type="evidence" value="ECO:0007669"/>
    <property type="project" value="TreeGrafter"/>
</dbReference>
<feature type="transmembrane region" description="Helical" evidence="6">
    <location>
        <begin position="154"/>
        <end position="170"/>
    </location>
</feature>
<feature type="transmembrane region" description="Helical" evidence="6">
    <location>
        <begin position="42"/>
        <end position="58"/>
    </location>
</feature>
<evidence type="ECO:0000256" key="3">
    <source>
        <dbReference type="ARBA" id="ARBA00022960"/>
    </source>
</evidence>
<comment type="pathway">
    <text evidence="6">Cell wall biogenesis; peptidoglycan biosynthesis.</text>
</comment>
<evidence type="ECO:0000256" key="2">
    <source>
        <dbReference type="ARBA" id="ARBA00022692"/>
    </source>
</evidence>
<feature type="transmembrane region" description="Helical" evidence="6">
    <location>
        <begin position="175"/>
        <end position="194"/>
    </location>
</feature>
<keyword evidence="2 6" id="KW-0812">Transmembrane</keyword>
<dbReference type="GO" id="GO:0008360">
    <property type="term" value="P:regulation of cell shape"/>
    <property type="evidence" value="ECO:0007669"/>
    <property type="project" value="UniProtKB-KW"/>
</dbReference>
<keyword evidence="3 6" id="KW-0133">Cell shape</keyword>
<comment type="catalytic activity">
    <reaction evidence="6">
        <text>[GlcNAc-(1-&gt;4)-Mur2Ac(oyl-L-Ala-gamma-D-Glu-L-Lys-D-Ala-D-Ala)](n)-di-trans,octa-cis-undecaprenyl diphosphate + beta-D-GlcNAc-(1-&gt;4)-Mur2Ac(oyl-L-Ala-gamma-D-Glu-L-Lys-D-Ala-D-Ala)-di-trans,octa-cis-undecaprenyl diphosphate = [GlcNAc-(1-&gt;4)-Mur2Ac(oyl-L-Ala-gamma-D-Glu-L-Lys-D-Ala-D-Ala)](n+1)-di-trans,octa-cis-undecaprenyl diphosphate + di-trans,octa-cis-undecaprenyl diphosphate + H(+)</text>
        <dbReference type="Rhea" id="RHEA:23708"/>
        <dbReference type="Rhea" id="RHEA-COMP:9602"/>
        <dbReference type="Rhea" id="RHEA-COMP:9603"/>
        <dbReference type="ChEBI" id="CHEBI:15378"/>
        <dbReference type="ChEBI" id="CHEBI:58405"/>
        <dbReference type="ChEBI" id="CHEBI:60033"/>
        <dbReference type="ChEBI" id="CHEBI:78435"/>
        <dbReference type="EC" id="2.4.99.28"/>
    </reaction>
</comment>
<dbReference type="UniPathway" id="UPA00219"/>
<feature type="transmembrane region" description="Helical" evidence="6">
    <location>
        <begin position="330"/>
        <end position="353"/>
    </location>
</feature>
<evidence type="ECO:0000256" key="4">
    <source>
        <dbReference type="ARBA" id="ARBA00022989"/>
    </source>
</evidence>
<dbReference type="NCBIfam" id="TIGR02210">
    <property type="entry name" value="rodA_shape"/>
    <property type="match status" value="1"/>
</dbReference>
<comment type="similarity">
    <text evidence="6">Belongs to the SEDS family. MrdB/RodA subfamily.</text>
</comment>
<feature type="transmembrane region" description="Helical" evidence="6">
    <location>
        <begin position="132"/>
        <end position="148"/>
    </location>
</feature>
<dbReference type="GO" id="GO:0005886">
    <property type="term" value="C:plasma membrane"/>
    <property type="evidence" value="ECO:0007669"/>
    <property type="project" value="UniProtKB-SubCell"/>
</dbReference>
<keyword evidence="6" id="KW-0997">Cell inner membrane</keyword>
<dbReference type="GO" id="GO:0009252">
    <property type="term" value="P:peptidoglycan biosynthetic process"/>
    <property type="evidence" value="ECO:0007669"/>
    <property type="project" value="UniProtKB-UniRule"/>
</dbReference>
<dbReference type="GO" id="GO:0015648">
    <property type="term" value="F:lipid-linked peptidoglycan transporter activity"/>
    <property type="evidence" value="ECO:0007669"/>
    <property type="project" value="TreeGrafter"/>
</dbReference>
<accession>A0A1T4VEX5</accession>
<dbReference type="GO" id="GO:0008955">
    <property type="term" value="F:peptidoglycan glycosyltransferase activity"/>
    <property type="evidence" value="ECO:0007669"/>
    <property type="project" value="UniProtKB-UniRule"/>
</dbReference>
<comment type="function">
    <text evidence="6">Peptidoglycan polymerase that is essential for cell wall elongation.</text>
</comment>
<proteinExistence type="inferred from homology"/>
<dbReference type="EC" id="2.4.99.28" evidence="6"/>
<dbReference type="Proteomes" id="UP000190162">
    <property type="component" value="Unassembled WGS sequence"/>
</dbReference>
<evidence type="ECO:0000256" key="1">
    <source>
        <dbReference type="ARBA" id="ARBA00004141"/>
    </source>
</evidence>
<gene>
    <name evidence="6" type="primary">mrdB</name>
    <name evidence="6" type="synonym">rodA</name>
    <name evidence="7" type="ORF">SAMN02745132_03757</name>
</gene>
<keyword evidence="6" id="KW-0328">Glycosyltransferase</keyword>
<keyword evidence="6" id="KW-1003">Cell membrane</keyword>
<dbReference type="PANTHER" id="PTHR30474:SF1">
    <property type="entry name" value="PEPTIDOGLYCAN GLYCOSYLTRANSFERASE MRDB"/>
    <property type="match status" value="1"/>
</dbReference>
<protein>
    <recommendedName>
        <fullName evidence="6">Peptidoglycan glycosyltransferase MrdB</fullName>
        <shortName evidence="6">PGT</shortName>
        <ecNumber evidence="6">2.4.99.28</ecNumber>
    </recommendedName>
    <alternativeName>
        <fullName evidence="6">Cell elongation protein RodA</fullName>
    </alternativeName>
    <alternativeName>
        <fullName evidence="6">Cell wall polymerase</fullName>
    </alternativeName>
    <alternativeName>
        <fullName evidence="6">Peptidoglycan polymerase</fullName>
        <shortName evidence="6">PG polymerase</shortName>
    </alternativeName>
</protein>
<dbReference type="Pfam" id="PF01098">
    <property type="entry name" value="FTSW_RODA_SPOVE"/>
    <property type="match status" value="1"/>
</dbReference>
<dbReference type="GO" id="GO:0071555">
    <property type="term" value="P:cell wall organization"/>
    <property type="evidence" value="ECO:0007669"/>
    <property type="project" value="UniProtKB-KW"/>
</dbReference>
<dbReference type="InterPro" id="IPR001182">
    <property type="entry name" value="FtsW/RodA"/>
</dbReference>
<name>A0A1T4VEX5_9GAMM</name>
<evidence type="ECO:0000256" key="5">
    <source>
        <dbReference type="ARBA" id="ARBA00023136"/>
    </source>
</evidence>
<evidence type="ECO:0000313" key="7">
    <source>
        <dbReference type="EMBL" id="SKA63529.1"/>
    </source>
</evidence>
<organism evidence="7 8">
    <name type="scientific">Enterovibrio nigricans DSM 22720</name>
    <dbReference type="NCBI Taxonomy" id="1121868"/>
    <lineage>
        <taxon>Bacteria</taxon>
        <taxon>Pseudomonadati</taxon>
        <taxon>Pseudomonadota</taxon>
        <taxon>Gammaproteobacteria</taxon>
        <taxon>Vibrionales</taxon>
        <taxon>Vibrionaceae</taxon>
        <taxon>Enterovibrio</taxon>
    </lineage>
</organism>
<feature type="transmembrane region" description="Helical" evidence="6">
    <location>
        <begin position="70"/>
        <end position="88"/>
    </location>
</feature>
<dbReference type="GO" id="GO:0051301">
    <property type="term" value="P:cell division"/>
    <property type="evidence" value="ECO:0007669"/>
    <property type="project" value="InterPro"/>
</dbReference>
<dbReference type="PANTHER" id="PTHR30474">
    <property type="entry name" value="CELL CYCLE PROTEIN"/>
    <property type="match status" value="1"/>
</dbReference>
<feature type="transmembrane region" description="Helical" evidence="6">
    <location>
        <begin position="297"/>
        <end position="324"/>
    </location>
</feature>
<evidence type="ECO:0000256" key="6">
    <source>
        <dbReference type="HAMAP-Rule" id="MF_02079"/>
    </source>
</evidence>
<sequence length="372" mass="40275">MSMIRPRLDYPLFFAICALIALGSMSVWSASGYSVPIIERHLARACLAIFAMLALSTVPAKKFKDTAPHLFGLAVILLIGVIIAGDTTNGAKRWLAIGPIRFQPSELVKVAVPMMVAWLIVKDPGRPNFQKIMLCALVTAVPAALIVIQPDLDGSIFTVMYALFVLFLAGMSWKIIGSVLVTVASSVPLMWFFFMEEYQKIRVTQFLNPESDPLGAGYQIIQSLIAIGSGGFKGKGFMHATQGQLGFIPESHTDFIFSTFAEEWGFLGSSLIVLLYLFIAGRSLWLAANAAAPFSRLVSGALAMSFFLYAFINLGMVSGLLPVMGSPLPFISYGGTAMITQGACFGIIMALCCGKQPTQATWSYRTFSKTPS</sequence>
<feature type="transmembrane region" description="Helical" evidence="6">
    <location>
        <begin position="264"/>
        <end position="285"/>
    </location>
</feature>
<keyword evidence="6" id="KW-0961">Cell wall biogenesis/degradation</keyword>
<dbReference type="HAMAP" id="MF_02079">
    <property type="entry name" value="PGT_RodA"/>
    <property type="match status" value="1"/>
</dbReference>
<dbReference type="OrthoDB" id="9768187at2"/>
<evidence type="ECO:0000313" key="8">
    <source>
        <dbReference type="Proteomes" id="UP000190162"/>
    </source>
</evidence>
<dbReference type="InterPro" id="IPR011923">
    <property type="entry name" value="RodA/MrdB"/>
</dbReference>
<keyword evidence="4 6" id="KW-1133">Transmembrane helix</keyword>
<dbReference type="EMBL" id="FUXU01000068">
    <property type="protein sequence ID" value="SKA63529.1"/>
    <property type="molecule type" value="Genomic_DNA"/>
</dbReference>